<dbReference type="InterPro" id="IPR006638">
    <property type="entry name" value="Elp3/MiaA/NifB-like_rSAM"/>
</dbReference>
<name>A0ABS9KCX3_9BACT</name>
<dbReference type="PIRSF" id="PIRSF004954">
    <property type="entry name" value="Radical_SAM"/>
    <property type="match status" value="1"/>
</dbReference>
<reference evidence="2" key="2">
    <citation type="submission" date="2024-05" db="EMBL/GenBank/DDBJ databases">
        <title>Rhodohalobacter halophilus gen. nov., sp. nov., a moderately halophilic member of the family Balneolaceae.</title>
        <authorList>
            <person name="Xia J."/>
        </authorList>
    </citation>
    <scope>NUCLEOTIDE SEQUENCE</scope>
    <source>
        <strain evidence="2">WB101</strain>
    </source>
</reference>
<evidence type="ECO:0000313" key="2">
    <source>
        <dbReference type="EMBL" id="MCG2588704.1"/>
    </source>
</evidence>
<gene>
    <name evidence="2" type="ORF">L6773_09015</name>
</gene>
<keyword evidence="3" id="KW-1185">Reference proteome</keyword>
<reference evidence="2" key="1">
    <citation type="submission" date="2022-01" db="EMBL/GenBank/DDBJ databases">
        <authorList>
            <person name="Wang Y."/>
        </authorList>
    </citation>
    <scope>NUCLEOTIDE SEQUENCE</scope>
    <source>
        <strain evidence="2">WB101</strain>
    </source>
</reference>
<dbReference type="SFLD" id="SFLDS00029">
    <property type="entry name" value="Radical_SAM"/>
    <property type="match status" value="1"/>
</dbReference>
<proteinExistence type="predicted"/>
<protein>
    <recommendedName>
        <fullName evidence="1">Elp3/MiaA/NifB-like radical SAM core domain-containing protein</fullName>
    </recommendedName>
</protein>
<dbReference type="Proteomes" id="UP001165366">
    <property type="component" value="Unassembled WGS sequence"/>
</dbReference>
<organism evidence="2 3">
    <name type="scientific">Rhodohalobacter sulfatireducens</name>
    <dbReference type="NCBI Taxonomy" id="2911366"/>
    <lineage>
        <taxon>Bacteria</taxon>
        <taxon>Pseudomonadati</taxon>
        <taxon>Balneolota</taxon>
        <taxon>Balneolia</taxon>
        <taxon>Balneolales</taxon>
        <taxon>Balneolaceae</taxon>
        <taxon>Rhodohalobacter</taxon>
    </lineage>
</organism>
<dbReference type="RefSeq" id="WP_237853545.1">
    <property type="nucleotide sequence ID" value="NZ_JAKLWS010000009.1"/>
</dbReference>
<dbReference type="EMBL" id="JAKLWS010000009">
    <property type="protein sequence ID" value="MCG2588704.1"/>
    <property type="molecule type" value="Genomic_DNA"/>
</dbReference>
<dbReference type="InterPro" id="IPR007197">
    <property type="entry name" value="rSAM"/>
</dbReference>
<accession>A0ABS9KCX3</accession>
<dbReference type="SUPFAM" id="SSF102114">
    <property type="entry name" value="Radical SAM enzymes"/>
    <property type="match status" value="1"/>
</dbReference>
<comment type="caution">
    <text evidence="2">The sequence shown here is derived from an EMBL/GenBank/DDBJ whole genome shotgun (WGS) entry which is preliminary data.</text>
</comment>
<dbReference type="InterPro" id="IPR058240">
    <property type="entry name" value="rSAM_sf"/>
</dbReference>
<dbReference type="InterPro" id="IPR005909">
    <property type="entry name" value="RaSEA"/>
</dbReference>
<sequence>MIHEISNRTVEKYRPSKVRVDPEKPYMYLHEQEMQKDGSVKDVNTVFLTNRECPFKCVMCDLWRHTLDDPTPAGAIPAQIEYAMERLPSAKVIKLYNSGNFFDGKAIPRSEYEQIAELLSDYEHVIVENHPKLIGSFILEFRDLLSGSLEIAMGLETIHPDVLPKLNKQITKEDFFEATHFLVNNEIDVRSFILLNPPFLTDPLKNIEWTLRSVEFAFDSGCTACSVIPVRDGNGIMEELKKTGEYTPPTILALESVFTDALKMNRGRVFCDLWDLERFSECDKCFNERKRRLDEMNLTQKILPEIECECNPPTAHI</sequence>
<feature type="domain" description="Elp3/MiaA/NifB-like radical SAM core" evidence="1">
    <location>
        <begin position="43"/>
        <end position="260"/>
    </location>
</feature>
<evidence type="ECO:0000313" key="3">
    <source>
        <dbReference type="Proteomes" id="UP001165366"/>
    </source>
</evidence>
<dbReference type="SMART" id="SM00729">
    <property type="entry name" value="Elp3"/>
    <property type="match status" value="1"/>
</dbReference>
<evidence type="ECO:0000259" key="1">
    <source>
        <dbReference type="SMART" id="SM00729"/>
    </source>
</evidence>